<dbReference type="HOGENOM" id="CLU_1101296_0_0_7"/>
<reference evidence="3 4" key="1">
    <citation type="submission" date="2012-06" db="EMBL/GenBank/DDBJ databases">
        <title>Complete sequence of Sulfurospirillum barnesii SES-3.</title>
        <authorList>
            <consortium name="US DOE Joint Genome Institute"/>
            <person name="Lucas S."/>
            <person name="Han J."/>
            <person name="Lapidus A."/>
            <person name="Cheng J.-F."/>
            <person name="Goodwin L."/>
            <person name="Pitluck S."/>
            <person name="Peters L."/>
            <person name="Ovchinnikova G."/>
            <person name="Lu M."/>
            <person name="Detter J.C."/>
            <person name="Han C."/>
            <person name="Tapia R."/>
            <person name="Land M."/>
            <person name="Hauser L."/>
            <person name="Kyrpides N."/>
            <person name="Ivanova N."/>
            <person name="Pagani I."/>
            <person name="Stolz J."/>
            <person name="Arkin A."/>
            <person name="Dehal P."/>
            <person name="Oremland R."/>
            <person name="Saltikov C."/>
            <person name="Basu P."/>
            <person name="Hollibaugh J."/>
            <person name="Newman D."/>
            <person name="Stolyar S."/>
            <person name="Hazen T."/>
            <person name="Woyke T."/>
        </authorList>
    </citation>
    <scope>NUCLEOTIDE SEQUENCE [LARGE SCALE GENOMIC DNA]</scope>
    <source>
        <strain evidence="4">ATCC 700032 / DSM 10660 / SES-3</strain>
    </source>
</reference>
<keyword evidence="2" id="KW-0472">Membrane</keyword>
<keyword evidence="4" id="KW-1185">Reference proteome</keyword>
<protein>
    <recommendedName>
        <fullName evidence="5">Excinuclease ABC subunit A</fullName>
    </recommendedName>
</protein>
<feature type="region of interest" description="Disordered" evidence="1">
    <location>
        <begin position="271"/>
        <end position="291"/>
    </location>
</feature>
<dbReference type="OrthoDB" id="5338856at2"/>
<evidence type="ECO:0008006" key="5">
    <source>
        <dbReference type="Google" id="ProtNLM"/>
    </source>
</evidence>
<evidence type="ECO:0000256" key="1">
    <source>
        <dbReference type="SAM" id="MobiDB-lite"/>
    </source>
</evidence>
<evidence type="ECO:0000313" key="4">
    <source>
        <dbReference type="Proteomes" id="UP000006176"/>
    </source>
</evidence>
<evidence type="ECO:0000256" key="2">
    <source>
        <dbReference type="SAM" id="Phobius"/>
    </source>
</evidence>
<dbReference type="RefSeq" id="WP_014768784.1">
    <property type="nucleotide sequence ID" value="NC_018002.1"/>
</dbReference>
<dbReference type="AlphaFoldDB" id="I3XVD0"/>
<dbReference type="PATRIC" id="fig|760154.4.peg.592"/>
<evidence type="ECO:0000313" key="3">
    <source>
        <dbReference type="EMBL" id="AFL67904.1"/>
    </source>
</evidence>
<dbReference type="Proteomes" id="UP000006176">
    <property type="component" value="Chromosome"/>
</dbReference>
<gene>
    <name evidence="3" type="ordered locus">Sulba_0595</name>
</gene>
<organism evidence="3 4">
    <name type="scientific">Sulfurospirillum barnesii (strain ATCC 700032 / DSM 10660 / SES-3)</name>
    <dbReference type="NCBI Taxonomy" id="760154"/>
    <lineage>
        <taxon>Bacteria</taxon>
        <taxon>Pseudomonadati</taxon>
        <taxon>Campylobacterota</taxon>
        <taxon>Epsilonproteobacteria</taxon>
        <taxon>Campylobacterales</taxon>
        <taxon>Sulfurospirillaceae</taxon>
        <taxon>Sulfurospirillum</taxon>
    </lineage>
</organism>
<keyword evidence="2" id="KW-1133">Transmembrane helix</keyword>
<dbReference type="EMBL" id="CP003333">
    <property type="protein sequence ID" value="AFL67904.1"/>
    <property type="molecule type" value="Genomic_DNA"/>
</dbReference>
<feature type="transmembrane region" description="Helical" evidence="2">
    <location>
        <begin position="152"/>
        <end position="169"/>
    </location>
</feature>
<sequence>MRIFLAIIALCTWISAANLLTYNVYERTDRVDVMLSFDAPHEGSITQKSDANTIVLTINDLSYDKMIEKSINSLILQDLTIVPEKNNTLQILLKSDKKISVIASKTVDGFGLRIRSSLMQNATQAQSSEATSSTASLPTDASTSMDLIDSRYIIVITILFILILLMLWVKRRVNLQNNPKSVHSNRSSWLFNQKTASTHEVTLLHKKPIDTQNSVVLFEYGSIKYLVMTGSSNLLLEKFQNGEVKDDTDFEKVFEENRRRLDEYLKLQDNTKQSSYKEKASADYAPYDEAR</sequence>
<keyword evidence="2" id="KW-0812">Transmembrane</keyword>
<name>I3XVD0_SULBS</name>
<accession>I3XVD0</accession>
<dbReference type="STRING" id="760154.Sulba_0595"/>
<dbReference type="eggNOG" id="COG3190">
    <property type="taxonomic scope" value="Bacteria"/>
</dbReference>
<dbReference type="KEGG" id="sba:Sulba_0595"/>
<proteinExistence type="predicted"/>